<feature type="binding site" evidence="5">
    <location>
        <begin position="271"/>
        <end position="277"/>
    </location>
    <ligand>
        <name>S-adenosyl-L-methionine</name>
        <dbReference type="ChEBI" id="CHEBI:59789"/>
    </ligand>
</feature>
<evidence type="ECO:0000313" key="8">
    <source>
        <dbReference type="EMBL" id="XCB27167.1"/>
    </source>
</evidence>
<dbReference type="InterPro" id="IPR006027">
    <property type="entry name" value="NusB_RsmB_TIM44"/>
</dbReference>
<dbReference type="InterPro" id="IPR029063">
    <property type="entry name" value="SAM-dependent_MTases_sf"/>
</dbReference>
<evidence type="ECO:0000256" key="2">
    <source>
        <dbReference type="ARBA" id="ARBA00022679"/>
    </source>
</evidence>
<feature type="region of interest" description="Disordered" evidence="6">
    <location>
        <begin position="1"/>
        <end position="30"/>
    </location>
</feature>
<evidence type="ECO:0000256" key="4">
    <source>
        <dbReference type="ARBA" id="ARBA00022884"/>
    </source>
</evidence>
<reference evidence="8" key="1">
    <citation type="submission" date="2023-08" db="EMBL/GenBank/DDBJ databases">
        <authorList>
            <person name="Messyasz A."/>
            <person name="Mannisto M.K."/>
            <person name="Kerkhof L.J."/>
            <person name="Haggblom M."/>
        </authorList>
    </citation>
    <scope>NUCLEOTIDE SEQUENCE</scope>
    <source>
        <strain evidence="8">M8UP23</strain>
    </source>
</reference>
<evidence type="ECO:0000256" key="6">
    <source>
        <dbReference type="SAM" id="MobiDB-lite"/>
    </source>
</evidence>
<feature type="binding site" evidence="5">
    <location>
        <position position="294"/>
    </location>
    <ligand>
        <name>S-adenosyl-L-methionine</name>
        <dbReference type="ChEBI" id="CHEBI:59789"/>
    </ligand>
</feature>
<keyword evidence="3 5" id="KW-0949">S-adenosyl-L-methionine</keyword>
<feature type="binding site" evidence="5">
    <location>
        <position position="339"/>
    </location>
    <ligand>
        <name>S-adenosyl-L-methionine</name>
        <dbReference type="ChEBI" id="CHEBI:59789"/>
    </ligand>
</feature>
<dbReference type="Gene3D" id="3.40.50.150">
    <property type="entry name" value="Vaccinia Virus protein VP39"/>
    <property type="match status" value="1"/>
</dbReference>
<evidence type="ECO:0000256" key="3">
    <source>
        <dbReference type="ARBA" id="ARBA00022691"/>
    </source>
</evidence>
<accession>A0AAU7ZEM5</accession>
<keyword evidence="2 5" id="KW-0808">Transferase</keyword>
<keyword evidence="4 5" id="KW-0694">RNA-binding</keyword>
<proteinExistence type="inferred from homology"/>
<dbReference type="KEGG" id="temp:RBB75_02315"/>
<dbReference type="GO" id="GO:0008173">
    <property type="term" value="F:RNA methyltransferase activity"/>
    <property type="evidence" value="ECO:0007669"/>
    <property type="project" value="InterPro"/>
</dbReference>
<gene>
    <name evidence="8" type="ORF">RBB75_02315</name>
</gene>
<sequence length="460" mass="48898">MKKQGAGLRDQGVDGTAKVGPARKRPVSAGPTASVEAAVAKITPARLAAFEILKLVGENKGHSDELLHSARVDGLSPEDRNLTTALVMGVLRWQIGLDARVRGLLQRPEQRLAEPVAIALRLGAFQLLHLDKIPAHAALSESVELCRAAGEPHATGMVNAVLRKLAAKPTSQNRDVGHPDLRSGRTVPLHESVAAFAERLGHPRWLVERWVAAYGREAALMICEADQREPAKGGMFVERGGDWPVMDDGSRLVAEIAAAAMPEAKRVWDCCAAPGGKTLILAKRLGSAEIVASDVSAKRLAQTEARLRRYAYAERVGFSVADAADAKSVTGEFDLILCDVPCSGTGTMAGNPEIRHRLKVEEFVRQAERQRSILTGALKRLAPGGRLVYSTCSLEAEECEGVVDAVVGAGGVVRVPVDGVMVERGVLSGEMGSAVRDGALRTLPGVHGGDGFYAVILERA</sequence>
<evidence type="ECO:0000256" key="5">
    <source>
        <dbReference type="PROSITE-ProRule" id="PRU01023"/>
    </source>
</evidence>
<keyword evidence="1 5" id="KW-0489">Methyltransferase</keyword>
<feature type="domain" description="SAM-dependent MTase RsmB/NOP-type" evidence="7">
    <location>
        <begin position="172"/>
        <end position="460"/>
    </location>
</feature>
<dbReference type="InterPro" id="IPR023267">
    <property type="entry name" value="RCMT"/>
</dbReference>
<dbReference type="PROSITE" id="PS51686">
    <property type="entry name" value="SAM_MT_RSMB_NOP"/>
    <property type="match status" value="1"/>
</dbReference>
<name>A0AAU7ZEM5_9BACT</name>
<dbReference type="EMBL" id="CP132932">
    <property type="protein sequence ID" value="XCB27167.1"/>
    <property type="molecule type" value="Genomic_DNA"/>
</dbReference>
<dbReference type="RefSeq" id="WP_353069391.1">
    <property type="nucleotide sequence ID" value="NZ_CP132932.1"/>
</dbReference>
<dbReference type="AlphaFoldDB" id="A0AAU7ZEM5"/>
<dbReference type="InterPro" id="IPR035926">
    <property type="entry name" value="NusB-like_sf"/>
</dbReference>
<dbReference type="Gene3D" id="1.10.940.10">
    <property type="entry name" value="NusB-like"/>
    <property type="match status" value="1"/>
</dbReference>
<dbReference type="SUPFAM" id="SSF53335">
    <property type="entry name" value="S-adenosyl-L-methionine-dependent methyltransferases"/>
    <property type="match status" value="1"/>
</dbReference>
<dbReference type="Pfam" id="PF01029">
    <property type="entry name" value="NusB"/>
    <property type="match status" value="1"/>
</dbReference>
<evidence type="ECO:0000259" key="7">
    <source>
        <dbReference type="PROSITE" id="PS51686"/>
    </source>
</evidence>
<reference evidence="8" key="2">
    <citation type="journal article" date="2024" name="Environ. Microbiol.">
        <title>Genome analysis and description of Tunturibacter gen. nov. expands the diversity of Terriglobia in tundra soils.</title>
        <authorList>
            <person name="Messyasz A."/>
            <person name="Mannisto M.K."/>
            <person name="Kerkhof L.J."/>
            <person name="Haggblom M.M."/>
        </authorList>
    </citation>
    <scope>NUCLEOTIDE SEQUENCE</scope>
    <source>
        <strain evidence="8">M8UP23</strain>
    </source>
</reference>
<dbReference type="GO" id="GO:0003723">
    <property type="term" value="F:RNA binding"/>
    <property type="evidence" value="ECO:0007669"/>
    <property type="project" value="UniProtKB-UniRule"/>
</dbReference>
<comment type="similarity">
    <text evidence="5">Belongs to the class I-like SAM-binding methyltransferase superfamily. RsmB/NOP family.</text>
</comment>
<evidence type="ECO:0000256" key="1">
    <source>
        <dbReference type="ARBA" id="ARBA00022603"/>
    </source>
</evidence>
<dbReference type="CDD" id="cd02440">
    <property type="entry name" value="AdoMet_MTases"/>
    <property type="match status" value="1"/>
</dbReference>
<dbReference type="InterPro" id="IPR049560">
    <property type="entry name" value="MeTrfase_RsmB-F_NOP2_cat"/>
</dbReference>
<dbReference type="Pfam" id="PF01189">
    <property type="entry name" value="Methyltr_RsmB-F"/>
    <property type="match status" value="1"/>
</dbReference>
<dbReference type="PANTHER" id="PTHR22807">
    <property type="entry name" value="NOP2 YEAST -RELATED NOL1/NOP2/FMU SUN DOMAIN-CONTAINING"/>
    <property type="match status" value="1"/>
</dbReference>
<dbReference type="InterPro" id="IPR001678">
    <property type="entry name" value="MeTrfase_RsmB-F_NOP2_dom"/>
</dbReference>
<dbReference type="PANTHER" id="PTHR22807:SF53">
    <property type="entry name" value="RIBOSOMAL RNA SMALL SUBUNIT METHYLTRANSFERASE B-RELATED"/>
    <property type="match status" value="1"/>
</dbReference>
<dbReference type="GO" id="GO:0001510">
    <property type="term" value="P:RNA methylation"/>
    <property type="evidence" value="ECO:0007669"/>
    <property type="project" value="InterPro"/>
</dbReference>
<dbReference type="GO" id="GO:0006355">
    <property type="term" value="P:regulation of DNA-templated transcription"/>
    <property type="evidence" value="ECO:0007669"/>
    <property type="project" value="InterPro"/>
</dbReference>
<feature type="active site" description="Nucleophile" evidence="5">
    <location>
        <position position="392"/>
    </location>
</feature>
<dbReference type="SUPFAM" id="SSF48013">
    <property type="entry name" value="NusB-like"/>
    <property type="match status" value="1"/>
</dbReference>
<dbReference type="PRINTS" id="PR02008">
    <property type="entry name" value="RCMTFAMILY"/>
</dbReference>
<protein>
    <submittedName>
        <fullName evidence="8">Transcription antitermination factor NusB</fullName>
    </submittedName>
</protein>
<organism evidence="8">
    <name type="scientific">Tunturiibacter empetritectus</name>
    <dbReference type="NCBI Taxonomy" id="3069691"/>
    <lineage>
        <taxon>Bacteria</taxon>
        <taxon>Pseudomonadati</taxon>
        <taxon>Acidobacteriota</taxon>
        <taxon>Terriglobia</taxon>
        <taxon>Terriglobales</taxon>
        <taxon>Acidobacteriaceae</taxon>
        <taxon>Tunturiibacter</taxon>
    </lineage>
</organism>
<feature type="binding site" evidence="5">
    <location>
        <position position="322"/>
    </location>
    <ligand>
        <name>S-adenosyl-L-methionine</name>
        <dbReference type="ChEBI" id="CHEBI:59789"/>
    </ligand>
</feature>